<dbReference type="PANTHER" id="PTHR43318">
    <property type="entry name" value="UDP-N-ACETYLGLUCOSAMINE 4,6-DEHYDRATASE"/>
    <property type="match status" value="1"/>
</dbReference>
<sequence>MRNVSAVKFLADVLVWAALTPLAFLLRLEGNADGFVNQLLAYGSVALVVKVVALYGARMYLRPWRWVSVRDLRRLLIVVGVVTVVLTVGVLIAFGFSVDRGVAPVPRSVPIIEGLLAVLALSGLRMVSRLRNERQRRPQEAGKRVLIVGAGEAGVMLAREMLRHPEAALTPVGFLDDKDWKTKQPHLGLPVFGALSLLEETVREQEVDEVLIAMPSAKGDVIRGIVEASQRAGVPSRAVPTLTDLASGEVEILQFRDIDVEDLLRREPVRLEPEPIRAYLKGKRVMVTGAGGSIGSEIVRQVAQFGPAQITLLGRGENSVYLINREMAQRWGHIEREAVICDVRDRHSLHSVFERFKPEVVFHAAAHKHVPLMEANPEQAVWNNVMGTRNVAELCSEHGVERLVNISTDKAVNPTNVMGASKRVAEKVVADVASRSECLMASVRFGNVLGSRGSVVPLFRDQIKRGGPITVTHPDMVRYFMTIPEAAQLVLQAGALDDKNRVYVLDMGDPVKIADLASDLILLSGLEPGVDIEIVFSGARPGEKLFEELLLAEEGIEASPHEKIFVARKGAPDASFPAKLEALLEAAQTGSDQAVRDAFQYVVPSYKPESAAPEGSGRSEAGPASGDGSTLEPLATP</sequence>
<evidence type="ECO:0000256" key="2">
    <source>
        <dbReference type="SAM" id="MobiDB-lite"/>
    </source>
</evidence>
<dbReference type="Proteomes" id="UP000216446">
    <property type="component" value="Unassembled WGS sequence"/>
</dbReference>
<keyword evidence="6" id="KW-1185">Reference proteome</keyword>
<proteinExistence type="inferred from homology"/>
<dbReference type="SUPFAM" id="SSF51735">
    <property type="entry name" value="NAD(P)-binding Rossmann-fold domains"/>
    <property type="match status" value="2"/>
</dbReference>
<dbReference type="InterPro" id="IPR036291">
    <property type="entry name" value="NAD(P)-bd_dom_sf"/>
</dbReference>
<dbReference type="InterPro" id="IPR003869">
    <property type="entry name" value="Polysac_CapD-like"/>
</dbReference>
<dbReference type="OrthoDB" id="9803111at2"/>
<evidence type="ECO:0000256" key="1">
    <source>
        <dbReference type="ARBA" id="ARBA00007430"/>
    </source>
</evidence>
<evidence type="ECO:0000259" key="4">
    <source>
        <dbReference type="Pfam" id="PF02719"/>
    </source>
</evidence>
<dbReference type="EMBL" id="MQWB01000001">
    <property type="protein sequence ID" value="OZC03407.1"/>
    <property type="molecule type" value="Genomic_DNA"/>
</dbReference>
<dbReference type="Gene3D" id="3.40.50.720">
    <property type="entry name" value="NAD(P)-binding Rossmann-like Domain"/>
    <property type="match status" value="2"/>
</dbReference>
<organism evidence="5 6">
    <name type="scientific">Rubricoccus marinus</name>
    <dbReference type="NCBI Taxonomy" id="716817"/>
    <lineage>
        <taxon>Bacteria</taxon>
        <taxon>Pseudomonadati</taxon>
        <taxon>Rhodothermota</taxon>
        <taxon>Rhodothermia</taxon>
        <taxon>Rhodothermales</taxon>
        <taxon>Rubricoccaceae</taxon>
        <taxon>Rubricoccus</taxon>
    </lineage>
</organism>
<accession>A0A259U0N7</accession>
<evidence type="ECO:0000313" key="6">
    <source>
        <dbReference type="Proteomes" id="UP000216446"/>
    </source>
</evidence>
<feature type="transmembrane region" description="Helical" evidence="3">
    <location>
        <begin position="73"/>
        <end position="96"/>
    </location>
</feature>
<feature type="domain" description="Polysaccharide biosynthesis protein CapD-like" evidence="4">
    <location>
        <begin position="285"/>
        <end position="568"/>
    </location>
</feature>
<feature type="transmembrane region" description="Helical" evidence="3">
    <location>
        <begin position="40"/>
        <end position="61"/>
    </location>
</feature>
<feature type="transmembrane region" description="Helical" evidence="3">
    <location>
        <begin position="9"/>
        <end position="28"/>
    </location>
</feature>
<evidence type="ECO:0000313" key="5">
    <source>
        <dbReference type="EMBL" id="OZC03407.1"/>
    </source>
</evidence>
<protein>
    <submittedName>
        <fullName evidence="5">Polysaccharide biosynthesis protein</fullName>
    </submittedName>
</protein>
<dbReference type="InParanoid" id="A0A259U0N7"/>
<dbReference type="AlphaFoldDB" id="A0A259U0N7"/>
<keyword evidence="3" id="KW-1133">Transmembrane helix</keyword>
<comment type="similarity">
    <text evidence="1">Belongs to the polysaccharide synthase family.</text>
</comment>
<dbReference type="CDD" id="cd05237">
    <property type="entry name" value="UDP_invert_4-6DH_SDR_e"/>
    <property type="match status" value="1"/>
</dbReference>
<gene>
    <name evidence="5" type="ORF">BSZ36_10690</name>
</gene>
<dbReference type="Pfam" id="PF02719">
    <property type="entry name" value="Polysacc_synt_2"/>
    <property type="match status" value="1"/>
</dbReference>
<dbReference type="Pfam" id="PF13727">
    <property type="entry name" value="CoA_binding_3"/>
    <property type="match status" value="1"/>
</dbReference>
<dbReference type="RefSeq" id="WP_094548733.1">
    <property type="nucleotide sequence ID" value="NZ_MQWB01000001.1"/>
</dbReference>
<feature type="region of interest" description="Disordered" evidence="2">
    <location>
        <begin position="607"/>
        <end position="637"/>
    </location>
</feature>
<keyword evidence="3" id="KW-0472">Membrane</keyword>
<evidence type="ECO:0000256" key="3">
    <source>
        <dbReference type="SAM" id="Phobius"/>
    </source>
</evidence>
<reference evidence="5 6" key="1">
    <citation type="submission" date="2016-11" db="EMBL/GenBank/DDBJ databases">
        <title>Study of marine rhodopsin-containing bacteria.</title>
        <authorList>
            <person name="Yoshizawa S."/>
            <person name="Kumagai Y."/>
            <person name="Kogure K."/>
        </authorList>
    </citation>
    <scope>NUCLEOTIDE SEQUENCE [LARGE SCALE GENOMIC DNA]</scope>
    <source>
        <strain evidence="5 6">SG-29</strain>
    </source>
</reference>
<name>A0A259U0N7_9BACT</name>
<dbReference type="InterPro" id="IPR051203">
    <property type="entry name" value="Polysaccharide_Synthase-Rel"/>
</dbReference>
<dbReference type="PANTHER" id="PTHR43318:SF1">
    <property type="entry name" value="POLYSACCHARIDE BIOSYNTHESIS PROTEIN EPSC-RELATED"/>
    <property type="match status" value="1"/>
</dbReference>
<comment type="caution">
    <text evidence="5">The sequence shown here is derived from an EMBL/GenBank/DDBJ whole genome shotgun (WGS) entry which is preliminary data.</text>
</comment>
<keyword evidence="3" id="KW-0812">Transmembrane</keyword>